<feature type="domain" description="Type VI secretion system component TssM1 helical" evidence="5">
    <location>
        <begin position="956"/>
        <end position="1057"/>
    </location>
</feature>
<dbReference type="InterPro" id="IPR027417">
    <property type="entry name" value="P-loop_NTPase"/>
</dbReference>
<dbReference type="Proteomes" id="UP000305881">
    <property type="component" value="Chromosome"/>
</dbReference>
<dbReference type="EMBL" id="CP035467">
    <property type="protein sequence ID" value="QCW82753.1"/>
    <property type="molecule type" value="Genomic_DNA"/>
</dbReference>
<dbReference type="RefSeq" id="WP_017839409.1">
    <property type="nucleotide sequence ID" value="NZ_CP035467.1"/>
</dbReference>
<dbReference type="Pfam" id="PF21070">
    <property type="entry name" value="IcmF_helical"/>
    <property type="match status" value="1"/>
</dbReference>
<evidence type="ECO:0000313" key="6">
    <source>
        <dbReference type="EMBL" id="QCW82753.1"/>
    </source>
</evidence>
<evidence type="ECO:0000313" key="7">
    <source>
        <dbReference type="Proteomes" id="UP000305881"/>
    </source>
</evidence>
<proteinExistence type="predicted"/>
<dbReference type="AlphaFoldDB" id="A0A4P9UQB7"/>
<reference evidence="7" key="1">
    <citation type="journal article" date="2019" name="J. Bacteriol.">
        <title>A Mutagenic Screen Identifies a TonB-Dependent Receptor Required for the Lanthanide Metal Switch in the Type I Methanotroph 'Methylotuvimicrobium buryatense' 5GB1C.</title>
        <authorList>
            <person name="Groom J.D."/>
            <person name="Ford S.M."/>
            <person name="Pesesky M.W."/>
            <person name="Lidstrom M.E."/>
        </authorList>
    </citation>
    <scope>NUCLEOTIDE SEQUENCE [LARGE SCALE GENOMIC DNA]</scope>
    <source>
        <strain evidence="7">5GB1C</strain>
    </source>
</reference>
<dbReference type="PANTHER" id="PTHR36153">
    <property type="entry name" value="INNER MEMBRANE PROTEIN-RELATED"/>
    <property type="match status" value="1"/>
</dbReference>
<feature type="transmembrane region" description="Helical" evidence="1">
    <location>
        <begin position="12"/>
        <end position="39"/>
    </location>
</feature>
<dbReference type="SUPFAM" id="SSF52540">
    <property type="entry name" value="P-loop containing nucleoside triphosphate hydrolases"/>
    <property type="match status" value="1"/>
</dbReference>
<protein>
    <submittedName>
        <fullName evidence="6">Type VI secretion system membrane subunit TssM</fullName>
    </submittedName>
</protein>
<evidence type="ECO:0000259" key="2">
    <source>
        <dbReference type="Pfam" id="PF06744"/>
    </source>
</evidence>
<dbReference type="STRING" id="675511.GCA_000341735_00784"/>
<evidence type="ECO:0000259" key="4">
    <source>
        <dbReference type="Pfam" id="PF14331"/>
    </source>
</evidence>
<dbReference type="InterPro" id="IPR017731">
    <property type="entry name" value="TssM1-like"/>
</dbReference>
<dbReference type="Pfam" id="PF06744">
    <property type="entry name" value="IcmF_C"/>
    <property type="match status" value="1"/>
</dbReference>
<evidence type="ECO:0000259" key="5">
    <source>
        <dbReference type="Pfam" id="PF21070"/>
    </source>
</evidence>
<feature type="transmembrane region" description="Helical" evidence="1">
    <location>
        <begin position="45"/>
        <end position="63"/>
    </location>
</feature>
<dbReference type="CDD" id="cd00882">
    <property type="entry name" value="Ras_like_GTPase"/>
    <property type="match status" value="1"/>
</dbReference>
<dbReference type="InterPro" id="IPR010623">
    <property type="entry name" value="IcmF_C"/>
</dbReference>
<dbReference type="InterPro" id="IPR009612">
    <property type="entry name" value="IcmF-rel"/>
</dbReference>
<dbReference type="InterPro" id="IPR025743">
    <property type="entry name" value="TssM1_N"/>
</dbReference>
<keyword evidence="1" id="KW-0472">Membrane</keyword>
<evidence type="ECO:0000256" key="1">
    <source>
        <dbReference type="SAM" id="Phobius"/>
    </source>
</evidence>
<feature type="domain" description="Type VI secretion system IcmF C-terminal" evidence="2">
    <location>
        <begin position="1064"/>
        <end position="1168"/>
    </location>
</feature>
<organism evidence="6 7">
    <name type="scientific">Methylotuvimicrobium buryatense</name>
    <name type="common">Methylomicrobium buryatense</name>
    <dbReference type="NCBI Taxonomy" id="95641"/>
    <lineage>
        <taxon>Bacteria</taxon>
        <taxon>Pseudomonadati</taxon>
        <taxon>Pseudomonadota</taxon>
        <taxon>Gammaproteobacteria</taxon>
        <taxon>Methylococcales</taxon>
        <taxon>Methylococcaceae</taxon>
        <taxon>Methylotuvimicrobium</taxon>
    </lineage>
</organism>
<dbReference type="KEGG" id="mbur:EQU24_11255"/>
<keyword evidence="1" id="KW-1133">Transmembrane helix</keyword>
<dbReference type="OrthoDB" id="9758229at2"/>
<evidence type="ECO:0000259" key="3">
    <source>
        <dbReference type="Pfam" id="PF06761"/>
    </source>
</evidence>
<accession>A0A4P9UQB7</accession>
<dbReference type="PANTHER" id="PTHR36153:SF1">
    <property type="entry name" value="TYPE VI SECRETION SYSTEM COMPONENT TSSM1"/>
    <property type="match status" value="1"/>
</dbReference>
<keyword evidence="1" id="KW-0812">Transmembrane</keyword>
<dbReference type="Pfam" id="PF06761">
    <property type="entry name" value="IcmF-related"/>
    <property type="match status" value="1"/>
</dbReference>
<sequence length="1187" mass="134043">MKKIIGFFKNKWVIQLIGIIAVSLLIWFFGSLIAIAGRVPLESEVFRLITILVIVLLWGLNNLRIQVKANRANTQMVNELVGGAQGTTGPSQVEQDSEEEIGELGKHFDDALRTLKQIKTQSGQGRQYLYELPWYIIIGPPGSGKTTALINSGLEFPLADKFGKNAVKGVGGTRNCDWWFTDQAVLLDTAGRYTTQDSHEAVDKAAWLGFLNLLKKHRPRRPVNGVLITMSLSDLIKQTEEERIQHAQAIRQRIQELHEHFGIRFPIYMLFTKCDLIAGFNDFFADLGKEERAQVWGVTFPEEDQDHPIDAVGRVGDDFDGLLDRLNARLPKRLQEERDLQRRHSIFGFPQRMALLKESLLEFLKECYGANRYQQAPYLRGVYFTSGTQEGTPIDRLMGILASTFKLDRFSVPMFSGKGKSFFITRLLKDVIFDEALIVGLNKRLERRYALLRQVAYGSALAVTLLMVALWTFSFTRNQSALNELSQKIQQYEQIAANYPNRSDFADLLQRMNAMQDIQQVYGDEKPFSMRFGLFQGSKVQPVINDTYDQVLLKQFFPLIKTRLEQRIRGEEANNPEILYELLKVYLMFGEPKRLEPGLVRPWVAIDWKKNYADDVQLGLLAHLDNLLKLKIEPQTLDPRLVAATRQVLNRIPVAQQVYMRIKSEAMQDGSRDLRLSDALGPNASRVFTVASGKIEQQAIPYLFTHDGFYQVFLKQNKVLAKETVEDNWVLGDVGRARAPDPDRLQQDVQTYYDKDFIQYWSDMLGNLKIRSVGNIQQSTELLEFASAPNSPIRLLLETIDKETSLTRKPPSPLDALAAVKEGAEKTVDSRTQKLLQAAQAEGVVQAPTDPPGTAVERHFQPLASLVRSVGGAGAPFDQTINLLGQLYGFMIDLGSTSDSGGAAIRIAAQRSEGGGGGDVMSRMKMESARLPEPLKSMTEKLSSGNLNLIMGSSKAQLNKLWQSEVMPLYKSGLEGRYPLSRRATREITLQDFSRFFAPNGILDQFFNANLKPFVDTSGRTWRLIAQNNQSIGISQSVLMQFQYAAKIREVFFQGGSQLPSVRFNLRPVSLDAKASRFWLNLEGQQLDYRHGPARSTQLQWPGTDGSGSVRYGFDTLDGRQVSRSEEGAWAWFRLLDKARIQITSQDRFMLTFAIDNLEARYELSATSVDNPFALKELQNFQFPTSL</sequence>
<feature type="domain" description="IcmF-related" evidence="3">
    <location>
        <begin position="509"/>
        <end position="805"/>
    </location>
</feature>
<gene>
    <name evidence="6" type="primary">tssM</name>
    <name evidence="6" type="ORF">EQU24_11255</name>
</gene>
<name>A0A4P9UQB7_METBY</name>
<feature type="domain" description="Type VI secretion system component TssM1 N-terminal" evidence="4">
    <location>
        <begin position="201"/>
        <end position="458"/>
    </location>
</feature>
<dbReference type="NCBIfam" id="TIGR03348">
    <property type="entry name" value="VI_IcmF"/>
    <property type="match status" value="1"/>
</dbReference>
<dbReference type="InterPro" id="IPR048677">
    <property type="entry name" value="TssM1_hel"/>
</dbReference>
<feature type="transmembrane region" description="Helical" evidence="1">
    <location>
        <begin position="451"/>
        <end position="473"/>
    </location>
</feature>
<dbReference type="Pfam" id="PF14331">
    <property type="entry name" value="IcmF-related_N"/>
    <property type="match status" value="1"/>
</dbReference>
<keyword evidence="7" id="KW-1185">Reference proteome</keyword>
<dbReference type="InterPro" id="IPR053156">
    <property type="entry name" value="T6SS_TssM-like"/>
</dbReference>